<dbReference type="AlphaFoldDB" id="A0A806KDS1"/>
<accession>A0A806KDS1</accession>
<dbReference type="EMBL" id="JQ844207">
    <property type="protein sequence ID" value="AGS52755.1"/>
    <property type="molecule type" value="Genomic_DNA"/>
</dbReference>
<protein>
    <submittedName>
        <fullName evidence="2">Uncharacterized protein</fullName>
    </submittedName>
</protein>
<reference evidence="2" key="1">
    <citation type="submission" date="2012-03" db="EMBL/GenBank/DDBJ databases">
        <title>Functional metagenomics reveals considerable lignocellulase gene clusters in the gut microbiome of a wood-feeding higher termite.</title>
        <authorList>
            <person name="Liu N."/>
        </authorList>
    </citation>
    <scope>NUCLEOTIDE SEQUENCE</scope>
</reference>
<proteinExistence type="predicted"/>
<feature type="compositionally biased region" description="Basic and acidic residues" evidence="1">
    <location>
        <begin position="76"/>
        <end position="86"/>
    </location>
</feature>
<feature type="region of interest" description="Disordered" evidence="1">
    <location>
        <begin position="1"/>
        <end position="49"/>
    </location>
</feature>
<sequence length="118" mass="13554">MAARKESALEQRQRRQREDMEEKDKQLAAQCEDIEGRFPPRKSIPKPSWANLSPGELFMHNYKIHAKPAADSSQTSEEKTVEKKQAAADASTQAAEQVEQAEEKERKRRTAQYIARKN</sequence>
<name>A0A806KDS1_9BACT</name>
<feature type="compositionally biased region" description="Low complexity" evidence="1">
    <location>
        <begin position="87"/>
        <end position="98"/>
    </location>
</feature>
<evidence type="ECO:0000256" key="1">
    <source>
        <dbReference type="SAM" id="MobiDB-lite"/>
    </source>
</evidence>
<feature type="compositionally biased region" description="Basic and acidic residues" evidence="1">
    <location>
        <begin position="1"/>
        <end position="26"/>
    </location>
</feature>
<evidence type="ECO:0000313" key="2">
    <source>
        <dbReference type="EMBL" id="AGS52755.1"/>
    </source>
</evidence>
<feature type="compositionally biased region" description="Basic residues" evidence="1">
    <location>
        <begin position="106"/>
        <end position="118"/>
    </location>
</feature>
<organism evidence="2">
    <name type="scientific">uncultured bacterium contig00091</name>
    <dbReference type="NCBI Taxonomy" id="1181562"/>
    <lineage>
        <taxon>Bacteria</taxon>
        <taxon>environmental samples</taxon>
    </lineage>
</organism>
<feature type="region of interest" description="Disordered" evidence="1">
    <location>
        <begin position="65"/>
        <end position="118"/>
    </location>
</feature>